<name>A0A6M0RDP8_9CYAN</name>
<evidence type="ECO:0000256" key="11">
    <source>
        <dbReference type="ARBA" id="ARBA00023289"/>
    </source>
</evidence>
<dbReference type="PANTHER" id="PTHR10749">
    <property type="entry name" value="PHOSPHORYLASE B KINASE REGULATORY SUBUNIT"/>
    <property type="match status" value="1"/>
</dbReference>
<evidence type="ECO:0000256" key="4">
    <source>
        <dbReference type="ARBA" id="ARBA00022475"/>
    </source>
</evidence>
<dbReference type="Gene3D" id="1.50.10.10">
    <property type="match status" value="1"/>
</dbReference>
<evidence type="ECO:0000256" key="6">
    <source>
        <dbReference type="ARBA" id="ARBA00022600"/>
    </source>
</evidence>
<keyword evidence="10" id="KW-0449">Lipoprotein</keyword>
<evidence type="ECO:0000256" key="5">
    <source>
        <dbReference type="ARBA" id="ARBA00022553"/>
    </source>
</evidence>
<dbReference type="InterPro" id="IPR012341">
    <property type="entry name" value="6hp_glycosidase-like_sf"/>
</dbReference>
<organism evidence="14 15">
    <name type="scientific">Adonisia turfae CCMR0081</name>
    <dbReference type="NCBI Taxonomy" id="2292702"/>
    <lineage>
        <taxon>Bacteria</taxon>
        <taxon>Bacillati</taxon>
        <taxon>Cyanobacteriota</taxon>
        <taxon>Adonisia</taxon>
        <taxon>Adonisia turfae</taxon>
    </lineage>
</organism>
<dbReference type="GO" id="GO:0005977">
    <property type="term" value="P:glycogen metabolic process"/>
    <property type="evidence" value="ECO:0007669"/>
    <property type="project" value="UniProtKB-UniPathway"/>
</dbReference>
<dbReference type="RefSeq" id="WP_163695899.1">
    <property type="nucleotide sequence ID" value="NZ_QXHD01000003.1"/>
</dbReference>
<dbReference type="UniPathway" id="UPA00163"/>
<dbReference type="Pfam" id="PF00723">
    <property type="entry name" value="Glyco_hydro_15"/>
    <property type="match status" value="1"/>
</dbReference>
<dbReference type="GO" id="GO:0005964">
    <property type="term" value="C:phosphorylase kinase complex"/>
    <property type="evidence" value="ECO:0007669"/>
    <property type="project" value="TreeGrafter"/>
</dbReference>
<accession>A0A6M0RDP8</accession>
<evidence type="ECO:0000313" key="15">
    <source>
        <dbReference type="Proteomes" id="UP000481033"/>
    </source>
</evidence>
<dbReference type="InterPro" id="IPR008734">
    <property type="entry name" value="PHK_A/B_su"/>
</dbReference>
<dbReference type="GO" id="GO:0005516">
    <property type="term" value="F:calmodulin binding"/>
    <property type="evidence" value="ECO:0007669"/>
    <property type="project" value="UniProtKB-KW"/>
</dbReference>
<comment type="similarity">
    <text evidence="3">Belongs to the phosphorylase b kinase regulatory chain family.</text>
</comment>
<evidence type="ECO:0000256" key="8">
    <source>
        <dbReference type="ARBA" id="ARBA00023136"/>
    </source>
</evidence>
<keyword evidence="6" id="KW-0321">Glycogen metabolism</keyword>
<keyword evidence="9" id="KW-0119">Carbohydrate metabolism</keyword>
<dbReference type="Proteomes" id="UP000481033">
    <property type="component" value="Unassembled WGS sequence"/>
</dbReference>
<comment type="caution">
    <text evidence="14">The sequence shown here is derived from an EMBL/GenBank/DDBJ whole genome shotgun (WGS) entry which is preliminary data.</text>
</comment>
<dbReference type="InterPro" id="IPR011613">
    <property type="entry name" value="GH15-like"/>
</dbReference>
<dbReference type="InterPro" id="IPR045583">
    <property type="entry name" value="KPBA/B_C"/>
</dbReference>
<evidence type="ECO:0000259" key="12">
    <source>
        <dbReference type="Pfam" id="PF00723"/>
    </source>
</evidence>
<keyword evidence="8" id="KW-0472">Membrane</keyword>
<evidence type="ECO:0000313" key="14">
    <source>
        <dbReference type="EMBL" id="NEZ54345.1"/>
    </source>
</evidence>
<keyword evidence="14" id="KW-0378">Hydrolase</keyword>
<keyword evidence="11" id="KW-0636">Prenylation</keyword>
<protein>
    <submittedName>
        <fullName evidence="14">Glycosyl hydrolase family 15</fullName>
    </submittedName>
</protein>
<evidence type="ECO:0000259" key="13">
    <source>
        <dbReference type="Pfam" id="PF19292"/>
    </source>
</evidence>
<feature type="domain" description="Phosphorylase b kinase regulatory subunit alpha/beta C-terminal" evidence="13">
    <location>
        <begin position="837"/>
        <end position="1071"/>
    </location>
</feature>
<dbReference type="InterPro" id="IPR008928">
    <property type="entry name" value="6-hairpin_glycosidase_sf"/>
</dbReference>
<keyword evidence="7" id="KW-0112">Calmodulin-binding</keyword>
<proteinExistence type="inferred from homology"/>
<sequence>MSRFSSRQEHLDYYYQQIQTVILSRQNPVTGLLPASTAVNTHGDYTDAWVRDNVYSIMAVWGLALAYRKIDENLGRTYELEQSVTKLMRGLLFAMMQQTAKVETFKRTQDPLDSLHAKYDTPTGSTVVGDDEWGHLQLDATSVYLLMLAQMTSSGLQIIYTRDEVDFVQNLVYYIGRAYRTADYGIWERGNKLNHGKPELNGSSVGMAKAALEAMNGLNLFGVRGGHGSVVHVLPDEIARTRITLESLLPRESGSKEIDAALLSVIGFPAFAVDNPELLQATHDAIVEKLQGQYGCKRFLRDGHQSVVEDAERLHYEPGELKAFEHIECEWPLFFCYLLLNSLFRNQGAQAAFYRERLEALALNKDGLELLPELYYVPMAVIEAERENPHSQIREPNDNVPLVWAQSLYYMGQMLQDGLITLGDIDPLARHLKVGQNRQPIVQVSLLSEDSDLQRELANYGIETQVLEQIDPVQVRTSTDLADLYAQIGCNEKLATTGRPDRRLRSLTTSRIFRIQRETVVFVPAFLDPSQFYITLDYQFLVAQIRSELAYIHEHWNEPGRPTVTLLLTHRMFELGHKAINDSPLLQLIFELKDGECNGVPIKVGSLFQLMLTAATERIEDVPLPNSGETLSSYTMPISAYLPLSDSNTKPLSQIQELDLERETDGWRLLQSLKASDNLYEQIELLSNLCRLENLAFDTGWGAETGETVTLANLLNEIYIKAGRLELWGIVRRAAGLLNKMAIGLADAATELLVRQKQIAVGKAYSEASLITDPLSPKELLTKINEFCGEDIRDRTLTQEILIYLSVLITSEPELFEGLLTLRISYVILLINSEICREQHCTQDEAYETLMAMSPFEIKMRLRQVLAGYEGLDNNLFRQESIQSRKPQSVNWVVLPLAEETDLSEEENWLHKRQREGGLHRVPEDFYPRVWRLLKHCKGIVIGDKLERRNRLVSELVLSDTTPEEKDFALRIEHLFNKIQAPEYRQVNVEALMELSELFDLNPDWQVDDYIVLDVLVGHAVRLAWIDGGDHRAHRYLQDKAKAWRSFYQDSPHCCAKYIARSMQFLIELNEGEVLPT</sequence>
<evidence type="ECO:0000256" key="10">
    <source>
        <dbReference type="ARBA" id="ARBA00023288"/>
    </source>
</evidence>
<comment type="subcellular location">
    <subcellularLocation>
        <location evidence="1">Cell membrane</location>
        <topology evidence="1">Lipid-anchor</topology>
        <orientation evidence="1">Cytoplasmic side</orientation>
    </subcellularLocation>
</comment>
<keyword evidence="5" id="KW-0597">Phosphoprotein</keyword>
<dbReference type="Pfam" id="PF19292">
    <property type="entry name" value="KPBB_C"/>
    <property type="match status" value="1"/>
</dbReference>
<evidence type="ECO:0000256" key="9">
    <source>
        <dbReference type="ARBA" id="ARBA00023277"/>
    </source>
</evidence>
<gene>
    <name evidence="14" type="ORF">DXZ20_01250</name>
</gene>
<dbReference type="EMBL" id="QXHD01000003">
    <property type="protein sequence ID" value="NEZ54345.1"/>
    <property type="molecule type" value="Genomic_DNA"/>
</dbReference>
<dbReference type="SUPFAM" id="SSF48208">
    <property type="entry name" value="Six-hairpin glycosidases"/>
    <property type="match status" value="1"/>
</dbReference>
<dbReference type="FunFam" id="1.50.10.10:FF:000004">
    <property type="entry name" value="Phosphorylase b kinase regulatory subunit"/>
    <property type="match status" value="1"/>
</dbReference>
<reference evidence="14 15" key="1">
    <citation type="journal article" date="2020" name="Microb. Ecol.">
        <title>Ecogenomics of the Marine Benthic Filamentous Cyanobacterium Adonisia.</title>
        <authorList>
            <person name="Walter J.M."/>
            <person name="Coutinho F.H."/>
            <person name="Leomil L."/>
            <person name="Hargreaves P.I."/>
            <person name="Campeao M.E."/>
            <person name="Vieira V.V."/>
            <person name="Silva B.S."/>
            <person name="Fistarol G.O."/>
            <person name="Salomon P.S."/>
            <person name="Sawabe T."/>
            <person name="Mino S."/>
            <person name="Hosokawa M."/>
            <person name="Miyashita H."/>
            <person name="Maruyama F."/>
            <person name="van Verk M.C."/>
            <person name="Dutilh B.E."/>
            <person name="Thompson C.C."/>
            <person name="Thompson F.L."/>
        </authorList>
    </citation>
    <scope>NUCLEOTIDE SEQUENCE [LARGE SCALE GENOMIC DNA]</scope>
    <source>
        <strain evidence="14 15">CCMR0081</strain>
    </source>
</reference>
<evidence type="ECO:0000256" key="7">
    <source>
        <dbReference type="ARBA" id="ARBA00022860"/>
    </source>
</evidence>
<comment type="pathway">
    <text evidence="2">Glycan biosynthesis; glycogen metabolism.</text>
</comment>
<evidence type="ECO:0000256" key="1">
    <source>
        <dbReference type="ARBA" id="ARBA00004342"/>
    </source>
</evidence>
<evidence type="ECO:0000256" key="3">
    <source>
        <dbReference type="ARBA" id="ARBA00007128"/>
    </source>
</evidence>
<keyword evidence="15" id="KW-1185">Reference proteome</keyword>
<dbReference type="AlphaFoldDB" id="A0A6M0RDP8"/>
<keyword evidence="4" id="KW-1003">Cell membrane</keyword>
<dbReference type="GO" id="GO:0016787">
    <property type="term" value="F:hydrolase activity"/>
    <property type="evidence" value="ECO:0007669"/>
    <property type="project" value="UniProtKB-KW"/>
</dbReference>
<evidence type="ECO:0000256" key="2">
    <source>
        <dbReference type="ARBA" id="ARBA00005131"/>
    </source>
</evidence>
<dbReference type="GO" id="GO:0005886">
    <property type="term" value="C:plasma membrane"/>
    <property type="evidence" value="ECO:0007669"/>
    <property type="project" value="UniProtKB-SubCell"/>
</dbReference>
<feature type="domain" description="GH15-like" evidence="12">
    <location>
        <begin position="10"/>
        <end position="825"/>
    </location>
</feature>
<dbReference type="PANTHER" id="PTHR10749:SF8">
    <property type="entry name" value="PHOSPHORYLASE B KINASE REGULATORY SUBUNIT BETA"/>
    <property type="match status" value="1"/>
</dbReference>